<dbReference type="GO" id="GO:0006635">
    <property type="term" value="P:fatty acid beta-oxidation"/>
    <property type="evidence" value="ECO:0007669"/>
    <property type="project" value="InterPro"/>
</dbReference>
<dbReference type="SUPFAM" id="SSF47203">
    <property type="entry name" value="Acyl-CoA dehydrogenase C-terminal domain-like"/>
    <property type="match status" value="1"/>
</dbReference>
<dbReference type="InterPro" id="IPR046373">
    <property type="entry name" value="Acyl-CoA_Oxase/DH_mid-dom_sf"/>
</dbReference>
<dbReference type="InterPro" id="IPR036250">
    <property type="entry name" value="AcylCo_DH-like_C"/>
</dbReference>
<evidence type="ECO:0000313" key="10">
    <source>
        <dbReference type="Proteomes" id="UP000557307"/>
    </source>
</evidence>
<dbReference type="InterPro" id="IPR045008">
    <property type="entry name" value="ACX4-like"/>
</dbReference>
<dbReference type="GO" id="GO:0050660">
    <property type="term" value="F:flavin adenine dinucleotide binding"/>
    <property type="evidence" value="ECO:0007669"/>
    <property type="project" value="InterPro"/>
</dbReference>
<dbReference type="Gene3D" id="1.20.140.10">
    <property type="entry name" value="Butyryl-CoA Dehydrogenase, subunit A, domain 3"/>
    <property type="match status" value="1"/>
</dbReference>
<dbReference type="InterPro" id="IPR009100">
    <property type="entry name" value="AcylCoA_DH/oxidase_NM_dom_sf"/>
</dbReference>
<dbReference type="PROSITE" id="PS00073">
    <property type="entry name" value="ACYL_COA_DH_2"/>
    <property type="match status" value="1"/>
</dbReference>
<dbReference type="RefSeq" id="WP_184170762.1">
    <property type="nucleotide sequence ID" value="NZ_JACHGF010000001.1"/>
</dbReference>
<evidence type="ECO:0000256" key="4">
    <source>
        <dbReference type="ARBA" id="ARBA00022827"/>
    </source>
</evidence>
<dbReference type="AlphaFoldDB" id="A0A840TL37"/>
<evidence type="ECO:0000259" key="7">
    <source>
        <dbReference type="Pfam" id="PF02770"/>
    </source>
</evidence>
<reference evidence="9 10" key="1">
    <citation type="submission" date="2020-08" db="EMBL/GenBank/DDBJ databases">
        <title>Genomic Encyclopedia of Type Strains, Phase IV (KMG-IV): sequencing the most valuable type-strain genomes for metagenomic binning, comparative biology and taxonomic classification.</title>
        <authorList>
            <person name="Goeker M."/>
        </authorList>
    </citation>
    <scope>NUCLEOTIDE SEQUENCE [LARGE SCALE GENOMIC DNA]</scope>
    <source>
        <strain evidence="9 10">DSM 105074</strain>
    </source>
</reference>
<dbReference type="InterPro" id="IPR013786">
    <property type="entry name" value="AcylCoA_DH/ox_N"/>
</dbReference>
<dbReference type="Pfam" id="PF00441">
    <property type="entry name" value="Acyl-CoA_dh_1"/>
    <property type="match status" value="1"/>
</dbReference>
<gene>
    <name evidence="9" type="ORF">HNQ92_000628</name>
</gene>
<comment type="cofactor">
    <cofactor evidence="1 5">
        <name>FAD</name>
        <dbReference type="ChEBI" id="CHEBI:57692"/>
    </cofactor>
</comment>
<dbReference type="PANTHER" id="PTHR43188:SF1">
    <property type="entry name" value="ACYL-COA DEHYDROGENASE"/>
    <property type="match status" value="1"/>
</dbReference>
<evidence type="ECO:0000256" key="1">
    <source>
        <dbReference type="ARBA" id="ARBA00001974"/>
    </source>
</evidence>
<dbReference type="InterPro" id="IPR037069">
    <property type="entry name" value="AcylCoA_DH/ox_N_sf"/>
</dbReference>
<dbReference type="InterPro" id="IPR006091">
    <property type="entry name" value="Acyl-CoA_Oxase/DH_mid-dom"/>
</dbReference>
<dbReference type="EMBL" id="JACHGF010000001">
    <property type="protein sequence ID" value="MBB5282507.1"/>
    <property type="molecule type" value="Genomic_DNA"/>
</dbReference>
<dbReference type="InterPro" id="IPR006089">
    <property type="entry name" value="Acyl-CoA_DH_CS"/>
</dbReference>
<name>A0A840TL37_9BACT</name>
<evidence type="ECO:0000256" key="3">
    <source>
        <dbReference type="ARBA" id="ARBA00022630"/>
    </source>
</evidence>
<sequence length="454" mass="50637">MKTWLNSFSTMRSLLQNIDLKAVQKLSQKVDLNEMMGVVSKMSEDDLAKMMKFMKAGTSGKKKEHPPVNGDFYSLGHTLTPEDRAIQLKVREFMEREIRPIANEYWNKAQFPMHIIPKFAELDICGLTYQGYGCAGRSALLEGFIAMEMARVDTSMSTFFGVHSGLAMGSIYLCGSEEQKQQWLPPMQRMEVMGAFGLTEPEVGSGVAGGLTTTCRREGDEWVLNGQKKWIGNATFSDITVIWARNVADNQVRGFIVRKDNPGFVAEKMEDKMALRTVQNALITLTDCRVPEADRLQNANSFKDTAKVLRMTRAGVAWQAVGCARGAYEAALKYTTQRQQFGRPIAGFQLVQDLLVTMLGDLTAMQTMVYRLSQLQDQGELADEHASLAKVFCTLRMRSIVDHARELFGGNGILLEYDIARFVADAEAIYSYEGTKEINSLIVGRAITGESAFV</sequence>
<proteinExistence type="inferred from homology"/>
<keyword evidence="4 5" id="KW-0274">FAD</keyword>
<dbReference type="Pfam" id="PF02770">
    <property type="entry name" value="Acyl-CoA_dh_M"/>
    <property type="match status" value="1"/>
</dbReference>
<keyword evidence="10" id="KW-1185">Reference proteome</keyword>
<keyword evidence="5 9" id="KW-0560">Oxidoreductase</keyword>
<evidence type="ECO:0000256" key="5">
    <source>
        <dbReference type="RuleBase" id="RU362125"/>
    </source>
</evidence>
<organism evidence="9 10">
    <name type="scientific">Rhabdobacter roseus</name>
    <dbReference type="NCBI Taxonomy" id="1655419"/>
    <lineage>
        <taxon>Bacteria</taxon>
        <taxon>Pseudomonadati</taxon>
        <taxon>Bacteroidota</taxon>
        <taxon>Cytophagia</taxon>
        <taxon>Cytophagales</taxon>
        <taxon>Cytophagaceae</taxon>
        <taxon>Rhabdobacter</taxon>
    </lineage>
</organism>
<dbReference type="SUPFAM" id="SSF56645">
    <property type="entry name" value="Acyl-CoA dehydrogenase NM domain-like"/>
    <property type="match status" value="1"/>
</dbReference>
<dbReference type="GO" id="GO:0004361">
    <property type="term" value="F:glutaryl-CoA dehydrogenase activity"/>
    <property type="evidence" value="ECO:0007669"/>
    <property type="project" value="UniProtKB-EC"/>
</dbReference>
<dbReference type="InterPro" id="IPR009075">
    <property type="entry name" value="AcylCo_DH/oxidase_C"/>
</dbReference>
<dbReference type="Gene3D" id="1.10.540.10">
    <property type="entry name" value="Acyl-CoA dehydrogenase/oxidase, N-terminal domain"/>
    <property type="match status" value="1"/>
</dbReference>
<feature type="domain" description="Acyl-CoA dehydrogenase/oxidase N-terminal" evidence="8">
    <location>
        <begin position="80"/>
        <end position="191"/>
    </location>
</feature>
<feature type="domain" description="Acyl-CoA dehydrogenase/oxidase C-terminal" evidence="6">
    <location>
        <begin position="306"/>
        <end position="447"/>
    </location>
</feature>
<evidence type="ECO:0000256" key="2">
    <source>
        <dbReference type="ARBA" id="ARBA00009347"/>
    </source>
</evidence>
<evidence type="ECO:0000259" key="6">
    <source>
        <dbReference type="Pfam" id="PF00441"/>
    </source>
</evidence>
<protein>
    <submittedName>
        <fullName evidence="9">Glutaryl-CoA dehydrogenase</fullName>
        <ecNumber evidence="9">1.3.8.6</ecNumber>
    </submittedName>
</protein>
<dbReference type="EC" id="1.3.8.6" evidence="9"/>
<dbReference type="Pfam" id="PF02771">
    <property type="entry name" value="Acyl-CoA_dh_N"/>
    <property type="match status" value="1"/>
</dbReference>
<feature type="domain" description="Acyl-CoA oxidase/dehydrogenase middle" evidence="7">
    <location>
        <begin position="195"/>
        <end position="288"/>
    </location>
</feature>
<evidence type="ECO:0000259" key="8">
    <source>
        <dbReference type="Pfam" id="PF02771"/>
    </source>
</evidence>
<comment type="similarity">
    <text evidence="2 5">Belongs to the acyl-CoA dehydrogenase family.</text>
</comment>
<dbReference type="PANTHER" id="PTHR43188">
    <property type="entry name" value="ACYL-COENZYME A OXIDASE"/>
    <property type="match status" value="1"/>
</dbReference>
<accession>A0A840TL37</accession>
<keyword evidence="3 5" id="KW-0285">Flavoprotein</keyword>
<dbReference type="Gene3D" id="2.40.110.10">
    <property type="entry name" value="Butyryl-CoA Dehydrogenase, subunit A, domain 2"/>
    <property type="match status" value="1"/>
</dbReference>
<dbReference type="Proteomes" id="UP000557307">
    <property type="component" value="Unassembled WGS sequence"/>
</dbReference>
<evidence type="ECO:0000313" key="9">
    <source>
        <dbReference type="EMBL" id="MBB5282507.1"/>
    </source>
</evidence>
<comment type="caution">
    <text evidence="9">The sequence shown here is derived from an EMBL/GenBank/DDBJ whole genome shotgun (WGS) entry which is preliminary data.</text>
</comment>